<name>A0ACB8QWK7_9AGAM</name>
<dbReference type="EMBL" id="MU273474">
    <property type="protein sequence ID" value="KAI0036209.1"/>
    <property type="molecule type" value="Genomic_DNA"/>
</dbReference>
<evidence type="ECO:0000313" key="2">
    <source>
        <dbReference type="Proteomes" id="UP000814128"/>
    </source>
</evidence>
<dbReference type="Proteomes" id="UP000814128">
    <property type="component" value="Unassembled WGS sequence"/>
</dbReference>
<keyword evidence="2" id="KW-1185">Reference proteome</keyword>
<organism evidence="1 2">
    <name type="scientific">Vararia minispora EC-137</name>
    <dbReference type="NCBI Taxonomy" id="1314806"/>
    <lineage>
        <taxon>Eukaryota</taxon>
        <taxon>Fungi</taxon>
        <taxon>Dikarya</taxon>
        <taxon>Basidiomycota</taxon>
        <taxon>Agaricomycotina</taxon>
        <taxon>Agaricomycetes</taxon>
        <taxon>Russulales</taxon>
        <taxon>Lachnocladiaceae</taxon>
        <taxon>Vararia</taxon>
    </lineage>
</organism>
<proteinExistence type="predicted"/>
<gene>
    <name evidence="1" type="ORF">K488DRAFT_67827</name>
</gene>
<comment type="caution">
    <text evidence="1">The sequence shown here is derived from an EMBL/GenBank/DDBJ whole genome shotgun (WGS) entry which is preliminary data.</text>
</comment>
<accession>A0ACB8QWK7</accession>
<protein>
    <submittedName>
        <fullName evidence="1">Uncharacterized protein</fullName>
    </submittedName>
</protein>
<evidence type="ECO:0000313" key="1">
    <source>
        <dbReference type="EMBL" id="KAI0036209.1"/>
    </source>
</evidence>
<reference evidence="1" key="2">
    <citation type="journal article" date="2022" name="New Phytol.">
        <title>Evolutionary transition to the ectomycorrhizal habit in the genomes of a hyperdiverse lineage of mushroom-forming fungi.</title>
        <authorList>
            <person name="Looney B."/>
            <person name="Miyauchi S."/>
            <person name="Morin E."/>
            <person name="Drula E."/>
            <person name="Courty P.E."/>
            <person name="Kohler A."/>
            <person name="Kuo A."/>
            <person name="LaButti K."/>
            <person name="Pangilinan J."/>
            <person name="Lipzen A."/>
            <person name="Riley R."/>
            <person name="Andreopoulos W."/>
            <person name="He G."/>
            <person name="Johnson J."/>
            <person name="Nolan M."/>
            <person name="Tritt A."/>
            <person name="Barry K.W."/>
            <person name="Grigoriev I.V."/>
            <person name="Nagy L.G."/>
            <person name="Hibbett D."/>
            <person name="Henrissat B."/>
            <person name="Matheny P.B."/>
            <person name="Labbe J."/>
            <person name="Martin F.M."/>
        </authorList>
    </citation>
    <scope>NUCLEOTIDE SEQUENCE</scope>
    <source>
        <strain evidence="1">EC-137</strain>
    </source>
</reference>
<sequence length="239" mass="26262">MLSRLLVVTALASSILLACGLEFGRDAAEIFQKVRANGFNTVQFFVSWNLHYSSQDTSDGKGDWQTGTCRDMQRFIDEVKAAGLRLMFRSGPYLHQCEMGFSLPSLAFSSASDAGTTSGGFPGWVDRLAGDLRTESFVKDPDVDYHDDAQYIDINTGEQPLTVIVLGKSAASQWNVPVLPRDVDWGNCFSIGTNDTCEFVRFPGGADIFDKYRLEPRIWATGDLNGTTTIEFIAPSSVT</sequence>
<reference evidence="1" key="1">
    <citation type="submission" date="2021-02" db="EMBL/GenBank/DDBJ databases">
        <authorList>
            <consortium name="DOE Joint Genome Institute"/>
            <person name="Ahrendt S."/>
            <person name="Looney B.P."/>
            <person name="Miyauchi S."/>
            <person name="Morin E."/>
            <person name="Drula E."/>
            <person name="Courty P.E."/>
            <person name="Chicoki N."/>
            <person name="Fauchery L."/>
            <person name="Kohler A."/>
            <person name="Kuo A."/>
            <person name="Labutti K."/>
            <person name="Pangilinan J."/>
            <person name="Lipzen A."/>
            <person name="Riley R."/>
            <person name="Andreopoulos W."/>
            <person name="He G."/>
            <person name="Johnson J."/>
            <person name="Barry K.W."/>
            <person name="Grigoriev I.V."/>
            <person name="Nagy L."/>
            <person name="Hibbett D."/>
            <person name="Henrissat B."/>
            <person name="Matheny P.B."/>
            <person name="Labbe J."/>
            <person name="Martin F."/>
        </authorList>
    </citation>
    <scope>NUCLEOTIDE SEQUENCE</scope>
    <source>
        <strain evidence="1">EC-137</strain>
    </source>
</reference>